<dbReference type="InterPro" id="IPR001810">
    <property type="entry name" value="F-box_dom"/>
</dbReference>
<evidence type="ECO:0000313" key="2">
    <source>
        <dbReference type="EMBL" id="GAV66659.1"/>
    </source>
</evidence>
<dbReference type="GO" id="GO:0005737">
    <property type="term" value="C:cytoplasm"/>
    <property type="evidence" value="ECO:0007669"/>
    <property type="project" value="TreeGrafter"/>
</dbReference>
<dbReference type="OrthoDB" id="10044893at2759"/>
<keyword evidence="3" id="KW-1185">Reference proteome</keyword>
<dbReference type="Proteomes" id="UP000187406">
    <property type="component" value="Unassembled WGS sequence"/>
</dbReference>
<dbReference type="SUPFAM" id="SSF81383">
    <property type="entry name" value="F-box domain"/>
    <property type="match status" value="1"/>
</dbReference>
<dbReference type="PANTHER" id="PTHR13382:SF16">
    <property type="entry name" value="F-BOX PROTEIN SKIP28"/>
    <property type="match status" value="1"/>
</dbReference>
<dbReference type="STRING" id="3775.A0A1Q3BFI8"/>
<dbReference type="Pfam" id="PF00646">
    <property type="entry name" value="F-box"/>
    <property type="match status" value="1"/>
</dbReference>
<dbReference type="InterPro" id="IPR017900">
    <property type="entry name" value="4Fe4S_Fe_S_CS"/>
</dbReference>
<proteinExistence type="predicted"/>
<feature type="domain" description="F-box" evidence="1">
    <location>
        <begin position="43"/>
        <end position="77"/>
    </location>
</feature>
<dbReference type="InterPro" id="IPR050648">
    <property type="entry name" value="F-box_LRR-repeat"/>
</dbReference>
<dbReference type="PROSITE" id="PS00198">
    <property type="entry name" value="4FE4S_FER_1"/>
    <property type="match status" value="1"/>
</dbReference>
<dbReference type="Gene3D" id="3.80.10.10">
    <property type="entry name" value="Ribonuclease Inhibitor"/>
    <property type="match status" value="1"/>
</dbReference>
<dbReference type="SUPFAM" id="SSF52047">
    <property type="entry name" value="RNI-like"/>
    <property type="match status" value="1"/>
</dbReference>
<accession>A0A1Q3BFI8</accession>
<name>A0A1Q3BFI8_CEPFO</name>
<dbReference type="InterPro" id="IPR036047">
    <property type="entry name" value="F-box-like_dom_sf"/>
</dbReference>
<comment type="caution">
    <text evidence="2">The sequence shown here is derived from an EMBL/GenBank/DDBJ whole genome shotgun (WGS) entry which is preliminary data.</text>
</comment>
<dbReference type="PANTHER" id="PTHR13382">
    <property type="entry name" value="MITOCHONDRIAL ATP SYNTHASE COUPLING FACTOR B"/>
    <property type="match status" value="1"/>
</dbReference>
<dbReference type="InterPro" id="IPR032675">
    <property type="entry name" value="LRR_dom_sf"/>
</dbReference>
<gene>
    <name evidence="2" type="ORF">CFOL_v3_10169</name>
</gene>
<evidence type="ECO:0000259" key="1">
    <source>
        <dbReference type="Pfam" id="PF00646"/>
    </source>
</evidence>
<organism evidence="2 3">
    <name type="scientific">Cephalotus follicularis</name>
    <name type="common">Albany pitcher plant</name>
    <dbReference type="NCBI Taxonomy" id="3775"/>
    <lineage>
        <taxon>Eukaryota</taxon>
        <taxon>Viridiplantae</taxon>
        <taxon>Streptophyta</taxon>
        <taxon>Embryophyta</taxon>
        <taxon>Tracheophyta</taxon>
        <taxon>Spermatophyta</taxon>
        <taxon>Magnoliopsida</taxon>
        <taxon>eudicotyledons</taxon>
        <taxon>Gunneridae</taxon>
        <taxon>Pentapetalae</taxon>
        <taxon>rosids</taxon>
        <taxon>fabids</taxon>
        <taxon>Oxalidales</taxon>
        <taxon>Cephalotaceae</taxon>
        <taxon>Cephalotus</taxon>
    </lineage>
</organism>
<dbReference type="EMBL" id="BDDD01000493">
    <property type="protein sequence ID" value="GAV66659.1"/>
    <property type="molecule type" value="Genomic_DNA"/>
</dbReference>
<sequence length="343" mass="39036">MDNSHSAEEIEHEATNKPLMSVTTFDSHKITNSTVHQVEPGPPHEALFLVLAYLPLFELVAMSEVCKSLKDEVDKDVLPWLNIIAQRPLNLRLSDDILMKMTSKANGRLRSLVLIDCTRITNAGLHRVLQKNLLLTKLYVPGCTSLTLDGVIEAVKSLCQNHHSLKSLMLDGIYNITEEHLSTFSSYLQMNRTQQEQHQQQQPILYHNYTNLPTHYHEESNRAIDVEVCPKCSQVRMVFDCPRETCKGKRSQADCRGCSFCIPRCEECGVCVGSEEMEETVCKDIVCSCCWLQLRKCEFCNKPYCRRHAHQHSSSSSSTGFVCDVCLSKFIINPYDDDDDEEE</sequence>
<dbReference type="InParanoid" id="A0A1Q3BFI8"/>
<dbReference type="FunCoup" id="A0A1Q3BFI8">
    <property type="interactions" value="821"/>
</dbReference>
<evidence type="ECO:0000313" key="3">
    <source>
        <dbReference type="Proteomes" id="UP000187406"/>
    </source>
</evidence>
<reference evidence="3" key="1">
    <citation type="submission" date="2016-04" db="EMBL/GenBank/DDBJ databases">
        <title>Cephalotus genome sequencing.</title>
        <authorList>
            <person name="Fukushima K."/>
            <person name="Hasebe M."/>
            <person name="Fang X."/>
        </authorList>
    </citation>
    <scope>NUCLEOTIDE SEQUENCE [LARGE SCALE GENOMIC DNA]</scope>
    <source>
        <strain evidence="3">cv. St1</strain>
    </source>
</reference>
<protein>
    <submittedName>
        <fullName evidence="2">F-box domain-containing protein</fullName>
    </submittedName>
</protein>
<dbReference type="AlphaFoldDB" id="A0A1Q3BFI8"/>